<evidence type="ECO:0000313" key="7">
    <source>
        <dbReference type="Proteomes" id="UP001465976"/>
    </source>
</evidence>
<evidence type="ECO:0000313" key="6">
    <source>
        <dbReference type="EMBL" id="KAL0575413.1"/>
    </source>
</evidence>
<keyword evidence="7" id="KW-1185">Reference proteome</keyword>
<gene>
    <name evidence="6" type="primary">SUN3_1</name>
    <name evidence="6" type="ORF">V5O48_006553</name>
</gene>
<keyword evidence="4" id="KW-0472">Membrane</keyword>
<sequence>MQNAFCSFLNCPPVTCHVLDRSWWNILRPSGSNPEMVRRDFALGANGGKVESKLTSPTKGYSQMRRWERILYERTGYPKKYADVVPPTVVISNNLLAGKCWAFNGSKGHIGLSLSREIKATHLAFHHPPVEELSNEQMRQSPASITVWLFVEGDQIRHLSGRNTVGVEHFLNPSGEIPLWLHGGVFVEMLALQYHPAMGLEQTFALPAIVTSSLLVLEILANRGGEETCMYKVAVHGQSF</sequence>
<evidence type="ECO:0000256" key="3">
    <source>
        <dbReference type="ARBA" id="ARBA00022989"/>
    </source>
</evidence>
<evidence type="ECO:0000259" key="5">
    <source>
        <dbReference type="PROSITE" id="PS51469"/>
    </source>
</evidence>
<evidence type="ECO:0000256" key="2">
    <source>
        <dbReference type="ARBA" id="ARBA00022692"/>
    </source>
</evidence>
<dbReference type="Gene3D" id="2.60.120.260">
    <property type="entry name" value="Galactose-binding domain-like"/>
    <property type="match status" value="1"/>
</dbReference>
<organism evidence="6 7">
    <name type="scientific">Marasmius crinis-equi</name>
    <dbReference type="NCBI Taxonomy" id="585013"/>
    <lineage>
        <taxon>Eukaryota</taxon>
        <taxon>Fungi</taxon>
        <taxon>Dikarya</taxon>
        <taxon>Basidiomycota</taxon>
        <taxon>Agaricomycotina</taxon>
        <taxon>Agaricomycetes</taxon>
        <taxon>Agaricomycetidae</taxon>
        <taxon>Agaricales</taxon>
        <taxon>Marasmiineae</taxon>
        <taxon>Marasmiaceae</taxon>
        <taxon>Marasmius</taxon>
    </lineage>
</organism>
<keyword evidence="3" id="KW-1133">Transmembrane helix</keyword>
<feature type="domain" description="SUN" evidence="5">
    <location>
        <begin position="47"/>
        <end position="240"/>
    </location>
</feature>
<evidence type="ECO:0000256" key="1">
    <source>
        <dbReference type="ARBA" id="ARBA00004370"/>
    </source>
</evidence>
<dbReference type="Proteomes" id="UP001465976">
    <property type="component" value="Unassembled WGS sequence"/>
</dbReference>
<evidence type="ECO:0000256" key="4">
    <source>
        <dbReference type="ARBA" id="ARBA00023136"/>
    </source>
</evidence>
<accession>A0ABR3FJ69</accession>
<comment type="subcellular location">
    <subcellularLocation>
        <location evidence="1">Membrane</location>
    </subcellularLocation>
</comment>
<keyword evidence="2" id="KW-0812">Transmembrane</keyword>
<dbReference type="PROSITE" id="PS51469">
    <property type="entry name" value="SUN"/>
    <property type="match status" value="1"/>
</dbReference>
<reference evidence="6 7" key="1">
    <citation type="submission" date="2024-02" db="EMBL/GenBank/DDBJ databases">
        <title>A draft genome for the cacao thread blight pathogen Marasmius crinis-equi.</title>
        <authorList>
            <person name="Cohen S.P."/>
            <person name="Baruah I.K."/>
            <person name="Amoako-Attah I."/>
            <person name="Bukari Y."/>
            <person name="Meinhardt L.W."/>
            <person name="Bailey B.A."/>
        </authorList>
    </citation>
    <scope>NUCLEOTIDE SEQUENCE [LARGE SCALE GENOMIC DNA]</scope>
    <source>
        <strain evidence="6 7">GH-76</strain>
    </source>
</reference>
<comment type="caution">
    <text evidence="6">The sequence shown here is derived from an EMBL/GenBank/DDBJ whole genome shotgun (WGS) entry which is preliminary data.</text>
</comment>
<proteinExistence type="predicted"/>
<dbReference type="EMBL" id="JBAHYK010000306">
    <property type="protein sequence ID" value="KAL0575413.1"/>
    <property type="molecule type" value="Genomic_DNA"/>
</dbReference>
<dbReference type="Pfam" id="PF07738">
    <property type="entry name" value="Sad1_UNC"/>
    <property type="match status" value="1"/>
</dbReference>
<protein>
    <submittedName>
        <fullName evidence="6">SUN domain-containing protein 3</fullName>
    </submittedName>
</protein>
<dbReference type="InterPro" id="IPR012919">
    <property type="entry name" value="SUN_dom"/>
</dbReference>
<name>A0ABR3FJ69_9AGAR</name>
<dbReference type="PANTHER" id="PTHR12911">
    <property type="entry name" value="SAD1/UNC-84-LIKE PROTEIN-RELATED"/>
    <property type="match status" value="1"/>
</dbReference>
<dbReference type="InterPro" id="IPR045119">
    <property type="entry name" value="SUN1-5"/>
</dbReference>
<dbReference type="PANTHER" id="PTHR12911:SF8">
    <property type="entry name" value="KLAROID PROTEIN-RELATED"/>
    <property type="match status" value="1"/>
</dbReference>